<keyword evidence="4" id="KW-0720">Serine protease</keyword>
<dbReference type="FunFam" id="2.40.10.10:FF:000068">
    <property type="entry name" value="transmembrane protease serine 2"/>
    <property type="match status" value="1"/>
</dbReference>
<dbReference type="SUPFAM" id="SSF50494">
    <property type="entry name" value="Trypsin-like serine proteases"/>
    <property type="match status" value="1"/>
</dbReference>
<feature type="domain" description="Peptidase S1" evidence="8">
    <location>
        <begin position="28"/>
        <end position="175"/>
    </location>
</feature>
<dbReference type="InterPro" id="IPR009003">
    <property type="entry name" value="Peptidase_S1_PA"/>
</dbReference>
<dbReference type="Proteomes" id="UP000019118">
    <property type="component" value="Unassembled WGS sequence"/>
</dbReference>
<dbReference type="GeneID" id="109544414"/>
<dbReference type="InterPro" id="IPR050430">
    <property type="entry name" value="Peptidase_S1"/>
</dbReference>
<reference evidence="10" key="1">
    <citation type="journal article" date="2013" name="Genome Biol.">
        <title>Draft genome of the mountain pine beetle, Dendroctonus ponderosae Hopkins, a major forest pest.</title>
        <authorList>
            <person name="Keeling C.I."/>
            <person name="Yuen M.M."/>
            <person name="Liao N.Y."/>
            <person name="Docking T.R."/>
            <person name="Chan S.K."/>
            <person name="Taylor G.A."/>
            <person name="Palmquist D.L."/>
            <person name="Jackman S.D."/>
            <person name="Nguyen A."/>
            <person name="Li M."/>
            <person name="Henderson H."/>
            <person name="Janes J.K."/>
            <person name="Zhao Y."/>
            <person name="Pandoh P."/>
            <person name="Moore R."/>
            <person name="Sperling F.A."/>
            <person name="Huber D.P."/>
            <person name="Birol I."/>
            <person name="Jones S.J."/>
            <person name="Bohlmann J."/>
        </authorList>
    </citation>
    <scope>NUCLEOTIDE SEQUENCE</scope>
</reference>
<dbReference type="Gene3D" id="2.40.10.10">
    <property type="entry name" value="Trypsin-like serine proteases"/>
    <property type="match status" value="1"/>
</dbReference>
<evidence type="ECO:0000256" key="2">
    <source>
        <dbReference type="ARBA" id="ARBA00022670"/>
    </source>
</evidence>
<dbReference type="PROSITE" id="PS50240">
    <property type="entry name" value="TRYPSIN_DOM"/>
    <property type="match status" value="1"/>
</dbReference>
<organism evidence="9 10">
    <name type="scientific">Dendroctonus ponderosae</name>
    <name type="common">Mountain pine beetle</name>
    <dbReference type="NCBI Taxonomy" id="77166"/>
    <lineage>
        <taxon>Eukaryota</taxon>
        <taxon>Metazoa</taxon>
        <taxon>Ecdysozoa</taxon>
        <taxon>Arthropoda</taxon>
        <taxon>Hexapoda</taxon>
        <taxon>Insecta</taxon>
        <taxon>Pterygota</taxon>
        <taxon>Neoptera</taxon>
        <taxon>Endopterygota</taxon>
        <taxon>Coleoptera</taxon>
        <taxon>Polyphaga</taxon>
        <taxon>Cucujiformia</taxon>
        <taxon>Curculionidae</taxon>
        <taxon>Scolytinae</taxon>
        <taxon>Dendroctonus</taxon>
    </lineage>
</organism>
<proteinExistence type="inferred from homology"/>
<keyword evidence="10" id="KW-1185">Reference proteome</keyword>
<keyword evidence="2" id="KW-0645">Protease</keyword>
<dbReference type="GO" id="GO:0004252">
    <property type="term" value="F:serine-type endopeptidase activity"/>
    <property type="evidence" value="ECO:0007669"/>
    <property type="project" value="InterPro"/>
</dbReference>
<name>A0AAR5QA59_DENPD</name>
<evidence type="ECO:0000259" key="8">
    <source>
        <dbReference type="PROSITE" id="PS50240"/>
    </source>
</evidence>
<evidence type="ECO:0000256" key="7">
    <source>
        <dbReference type="SAM" id="SignalP"/>
    </source>
</evidence>
<evidence type="ECO:0000256" key="3">
    <source>
        <dbReference type="ARBA" id="ARBA00022801"/>
    </source>
</evidence>
<evidence type="ECO:0000256" key="6">
    <source>
        <dbReference type="SAM" id="MobiDB-lite"/>
    </source>
</evidence>
<dbReference type="AlphaFoldDB" id="A0AAR5QA59"/>
<dbReference type="InterPro" id="IPR043504">
    <property type="entry name" value="Peptidase_S1_PA_chymotrypsin"/>
</dbReference>
<dbReference type="EnsemblMetazoa" id="XM_019914553.1">
    <property type="protein sequence ID" value="XP_019770112.1"/>
    <property type="gene ID" value="LOC109544414"/>
</dbReference>
<dbReference type="PANTHER" id="PTHR24276">
    <property type="entry name" value="POLYSERASE-RELATED"/>
    <property type="match status" value="1"/>
</dbReference>
<evidence type="ECO:0000313" key="9">
    <source>
        <dbReference type="EnsemblMetazoa" id="XP_019770112.1"/>
    </source>
</evidence>
<accession>A0AAR5QA59</accession>
<feature type="signal peptide" evidence="7">
    <location>
        <begin position="1"/>
        <end position="21"/>
    </location>
</feature>
<feature type="region of interest" description="Disordered" evidence="6">
    <location>
        <begin position="140"/>
        <end position="164"/>
    </location>
</feature>
<keyword evidence="5" id="KW-1015">Disulfide bond</keyword>
<dbReference type="InterPro" id="IPR001254">
    <property type="entry name" value="Trypsin_dom"/>
</dbReference>
<evidence type="ECO:0000256" key="4">
    <source>
        <dbReference type="ARBA" id="ARBA00022825"/>
    </source>
</evidence>
<evidence type="ECO:0000256" key="1">
    <source>
        <dbReference type="ARBA" id="ARBA00007664"/>
    </source>
</evidence>
<sequence length="175" mass="19641">MCSNYIRFTILLATLFGFSIAERKSADILHGKVVDITEHPYQVALLNTKVNKIICGGVIIKPRIVFTAAHCTHTRNDTPRKNLAVLVGANYVHDYDGNLHHIDKVIKHPDFSYHTLDSDMSVLLLKEPIKFSEKARNIDISTDDHPGGTKASVSGWGRTETGVQSTHLRQENQYF</sequence>
<evidence type="ECO:0000313" key="10">
    <source>
        <dbReference type="Proteomes" id="UP000019118"/>
    </source>
</evidence>
<feature type="chain" id="PRO_5043837740" description="Peptidase S1 domain-containing protein" evidence="7">
    <location>
        <begin position="22"/>
        <end position="175"/>
    </location>
</feature>
<dbReference type="PANTHER" id="PTHR24276:SF91">
    <property type="entry name" value="AT26814P-RELATED"/>
    <property type="match status" value="1"/>
</dbReference>
<evidence type="ECO:0000256" key="5">
    <source>
        <dbReference type="ARBA" id="ARBA00023157"/>
    </source>
</evidence>
<comment type="similarity">
    <text evidence="1">Belongs to the peptidase S1 family.</text>
</comment>
<dbReference type="Pfam" id="PF00089">
    <property type="entry name" value="Trypsin"/>
    <property type="match status" value="1"/>
</dbReference>
<dbReference type="PRINTS" id="PR00722">
    <property type="entry name" value="CHYMOTRYPSIN"/>
</dbReference>
<keyword evidence="7" id="KW-0732">Signal</keyword>
<keyword evidence="3" id="KW-0378">Hydrolase</keyword>
<dbReference type="GO" id="GO:0006508">
    <property type="term" value="P:proteolysis"/>
    <property type="evidence" value="ECO:0007669"/>
    <property type="project" value="UniProtKB-KW"/>
</dbReference>
<dbReference type="SMART" id="SM00020">
    <property type="entry name" value="Tryp_SPc"/>
    <property type="match status" value="1"/>
</dbReference>
<dbReference type="InterPro" id="IPR001314">
    <property type="entry name" value="Peptidase_S1A"/>
</dbReference>
<reference evidence="9" key="2">
    <citation type="submission" date="2024-08" db="UniProtKB">
        <authorList>
            <consortium name="EnsemblMetazoa"/>
        </authorList>
    </citation>
    <scope>IDENTIFICATION</scope>
</reference>
<protein>
    <recommendedName>
        <fullName evidence="8">Peptidase S1 domain-containing protein</fullName>
    </recommendedName>
</protein>
<dbReference type="KEGG" id="dpa:109544414"/>